<dbReference type="GO" id="GO:0004622">
    <property type="term" value="F:phosphatidylcholine lysophospholipase activity"/>
    <property type="evidence" value="ECO:0007669"/>
    <property type="project" value="TreeGrafter"/>
</dbReference>
<evidence type="ECO:0000313" key="2">
    <source>
        <dbReference type="EMBL" id="MCZ0702092.1"/>
    </source>
</evidence>
<feature type="domain" description="SGNH hydrolase-type esterase" evidence="1">
    <location>
        <begin position="8"/>
        <end position="192"/>
    </location>
</feature>
<name>A0A9J6R9X5_9BACI</name>
<keyword evidence="3" id="KW-1185">Reference proteome</keyword>
<dbReference type="AlphaFoldDB" id="A0A9J6R9X5"/>
<dbReference type="CDD" id="cd01834">
    <property type="entry name" value="SGNH_hydrolase_like_2"/>
    <property type="match status" value="1"/>
</dbReference>
<reference evidence="2" key="1">
    <citation type="submission" date="2022-11" db="EMBL/GenBank/DDBJ databases">
        <title>WGS of Natronobacillus azotifigens 24KS-1, an anaerobic diazotrophic haloalkaliphile from soda-rich habitats.</title>
        <authorList>
            <person name="Sorokin D.Y."/>
            <person name="Merkel A.Y."/>
        </authorList>
    </citation>
    <scope>NUCLEOTIDE SEQUENCE</scope>
    <source>
        <strain evidence="2">24KS-1</strain>
    </source>
</reference>
<proteinExistence type="predicted"/>
<sequence>MSKKRIVFIGDSITEWGRFEDSENLGNNYVRLIHDHLLVTNPNHFPEIINQGIGGNRITDLAARWQEDVLDLQPNLLSISIGINDVWRQLDNDASIEQVLPDQFEKIYLELIQKTREHTEAKIILMEPTIIEEHIDSLGNEKLKAYVNVVHKIANLFDLPVVPTHQAFLEYLQSNATYPLTIDGVHMNNAGNYLMAQTWLKTIGLL</sequence>
<dbReference type="Pfam" id="PF13472">
    <property type="entry name" value="Lipase_GDSL_2"/>
    <property type="match status" value="1"/>
</dbReference>
<dbReference type="RefSeq" id="WP_268778860.1">
    <property type="nucleotide sequence ID" value="NZ_JAPRAT010000003.1"/>
</dbReference>
<gene>
    <name evidence="2" type="ORF">OWO01_02570</name>
</gene>
<dbReference type="PANTHER" id="PTHR30383">
    <property type="entry name" value="THIOESTERASE 1/PROTEASE 1/LYSOPHOSPHOLIPASE L1"/>
    <property type="match status" value="1"/>
</dbReference>
<dbReference type="SUPFAM" id="SSF52266">
    <property type="entry name" value="SGNH hydrolase"/>
    <property type="match status" value="1"/>
</dbReference>
<evidence type="ECO:0000313" key="3">
    <source>
        <dbReference type="Proteomes" id="UP001084197"/>
    </source>
</evidence>
<dbReference type="InterPro" id="IPR013830">
    <property type="entry name" value="SGNH_hydro"/>
</dbReference>
<accession>A0A9J6R9X5</accession>
<dbReference type="PANTHER" id="PTHR30383:SF5">
    <property type="entry name" value="SGNH HYDROLASE-TYPE ESTERASE DOMAIN-CONTAINING PROTEIN"/>
    <property type="match status" value="1"/>
</dbReference>
<dbReference type="InterPro" id="IPR051532">
    <property type="entry name" value="Ester_Hydrolysis_Enzymes"/>
</dbReference>
<organism evidence="2 3">
    <name type="scientific">Natronobacillus azotifigens</name>
    <dbReference type="NCBI Taxonomy" id="472978"/>
    <lineage>
        <taxon>Bacteria</taxon>
        <taxon>Bacillati</taxon>
        <taxon>Bacillota</taxon>
        <taxon>Bacilli</taxon>
        <taxon>Bacillales</taxon>
        <taxon>Bacillaceae</taxon>
        <taxon>Natronobacillus</taxon>
    </lineage>
</organism>
<comment type="caution">
    <text evidence="2">The sequence shown here is derived from an EMBL/GenBank/DDBJ whole genome shotgun (WGS) entry which is preliminary data.</text>
</comment>
<protein>
    <submittedName>
        <fullName evidence="2">SGNH/GDSL hydrolase family protein</fullName>
    </submittedName>
</protein>
<keyword evidence="2" id="KW-0378">Hydrolase</keyword>
<evidence type="ECO:0000259" key="1">
    <source>
        <dbReference type="Pfam" id="PF13472"/>
    </source>
</evidence>
<dbReference type="Gene3D" id="3.40.50.1110">
    <property type="entry name" value="SGNH hydrolase"/>
    <property type="match status" value="1"/>
</dbReference>
<dbReference type="EMBL" id="JAPRAT010000003">
    <property type="protein sequence ID" value="MCZ0702092.1"/>
    <property type="molecule type" value="Genomic_DNA"/>
</dbReference>
<dbReference type="Proteomes" id="UP001084197">
    <property type="component" value="Unassembled WGS sequence"/>
</dbReference>
<dbReference type="InterPro" id="IPR036514">
    <property type="entry name" value="SGNH_hydro_sf"/>
</dbReference>